<proteinExistence type="predicted"/>
<accession>A0ABT6CIX2</accession>
<keyword evidence="2" id="KW-1185">Reference proteome</keyword>
<evidence type="ECO:0000313" key="1">
    <source>
        <dbReference type="EMBL" id="MDF8333762.1"/>
    </source>
</evidence>
<dbReference type="CDD" id="cd00586">
    <property type="entry name" value="4HBT"/>
    <property type="match status" value="1"/>
</dbReference>
<organism evidence="1 2">
    <name type="scientific">Novosphingobium cyanobacteriorum</name>
    <dbReference type="NCBI Taxonomy" id="3024215"/>
    <lineage>
        <taxon>Bacteria</taxon>
        <taxon>Pseudomonadati</taxon>
        <taxon>Pseudomonadota</taxon>
        <taxon>Alphaproteobacteria</taxon>
        <taxon>Sphingomonadales</taxon>
        <taxon>Sphingomonadaceae</taxon>
        <taxon>Novosphingobium</taxon>
    </lineage>
</organism>
<name>A0ABT6CIX2_9SPHN</name>
<dbReference type="RefSeq" id="WP_277277773.1">
    <property type="nucleotide sequence ID" value="NZ_JAROCY010000009.1"/>
</dbReference>
<comment type="caution">
    <text evidence="1">The sequence shown here is derived from an EMBL/GenBank/DDBJ whole genome shotgun (WGS) entry which is preliminary data.</text>
</comment>
<evidence type="ECO:0000313" key="2">
    <source>
        <dbReference type="Proteomes" id="UP001222770"/>
    </source>
</evidence>
<dbReference type="EMBL" id="JAROCY010000009">
    <property type="protein sequence ID" value="MDF8333762.1"/>
    <property type="molecule type" value="Genomic_DNA"/>
</dbReference>
<gene>
    <name evidence="1" type="ORF">POM99_11165</name>
</gene>
<protein>
    <submittedName>
        <fullName evidence="1">Thioesterase family protein</fullName>
    </submittedName>
</protein>
<dbReference type="Proteomes" id="UP001222770">
    <property type="component" value="Unassembled WGS sequence"/>
</dbReference>
<dbReference type="Gene3D" id="3.10.129.10">
    <property type="entry name" value="Hotdog Thioesterase"/>
    <property type="match status" value="1"/>
</dbReference>
<dbReference type="InterPro" id="IPR029069">
    <property type="entry name" value="HotDog_dom_sf"/>
</dbReference>
<reference evidence="1 2" key="1">
    <citation type="submission" date="2023-03" db="EMBL/GenBank/DDBJ databases">
        <title>Novosphingobium cyanobacteriorum sp. nov., isolated from a eutrophic reservoir during the Microcystis bloom period.</title>
        <authorList>
            <person name="Kang M."/>
            <person name="Le V."/>
            <person name="Ko S.-R."/>
            <person name="Lee S.-A."/>
            <person name="Ahn C.-Y."/>
        </authorList>
    </citation>
    <scope>NUCLEOTIDE SEQUENCE [LARGE SCALE GENOMIC DNA]</scope>
    <source>
        <strain evidence="1 2">HBC54</strain>
    </source>
</reference>
<dbReference type="Pfam" id="PF13279">
    <property type="entry name" value="4HBT_2"/>
    <property type="match status" value="1"/>
</dbReference>
<dbReference type="SUPFAM" id="SSF54637">
    <property type="entry name" value="Thioesterase/thiol ester dehydrase-isomerase"/>
    <property type="match status" value="1"/>
</dbReference>
<sequence length="140" mass="15636">MTKAFETTAQVRFAHVDPAGIVFYPRYFEMLNGAVEDWCEQALGADFHQLHIVRKVGVPTVKMSVEFSAPSCLGDRLTIGVMPIRLGRSSCDLDIRFTCKGELRLHAQVVLVCMDLTTHRATPWPEDIRPHIAEGLSQPA</sequence>